<dbReference type="RefSeq" id="WP_136630081.1">
    <property type="nucleotide sequence ID" value="NZ_BGZI01000015.1"/>
</dbReference>
<gene>
    <name evidence="1" type="ORF">MSSD14B_23970</name>
</gene>
<name>A0A5M3Q163_9GAMM</name>
<dbReference type="AlphaFoldDB" id="A0A5M3Q163"/>
<dbReference type="Proteomes" id="UP000387223">
    <property type="component" value="Unassembled WGS sequence"/>
</dbReference>
<proteinExistence type="predicted"/>
<evidence type="ECO:0000313" key="2">
    <source>
        <dbReference type="Proteomes" id="UP000387223"/>
    </source>
</evidence>
<reference evidence="1 2" key="1">
    <citation type="journal article" date="2019" name="J. Gen. Appl. Microbiol.">
        <title>Aerobic degradation of cis-dichloroethene by the marine bacterium Marinobacter salsuginis strain 5N-3.</title>
        <authorList>
            <person name="Inoue Y."/>
            <person name="Fukunaga Y."/>
            <person name="Katsumata H."/>
            <person name="Ohji S."/>
            <person name="Hosoyama A."/>
            <person name="Mori K."/>
            <person name="Ando K."/>
        </authorList>
    </citation>
    <scope>NUCLEOTIDE SEQUENCE [LARGE SCALE GENOMIC DNA]</scope>
    <source>
        <strain evidence="1 2">NBRC 109114</strain>
    </source>
</reference>
<sequence>MKLKRRDQSLRLSQTIAGTRFPMNLGTRCKTLRWHNPMLYRKRDPRTFKTYIPFSIRGSFEYIFASSILDSDPGDVPKRIYRGCLFARRVRIKPNPINNLNRIRNISAPTV</sequence>
<comment type="caution">
    <text evidence="1">The sequence shown here is derived from an EMBL/GenBank/DDBJ whole genome shotgun (WGS) entry which is preliminary data.</text>
</comment>
<accession>A0A5M3Q163</accession>
<evidence type="ECO:0000313" key="1">
    <source>
        <dbReference type="EMBL" id="GBO88729.1"/>
    </source>
</evidence>
<organism evidence="1 2">
    <name type="scientific">Marinobacter salsuginis</name>
    <dbReference type="NCBI Taxonomy" id="418719"/>
    <lineage>
        <taxon>Bacteria</taxon>
        <taxon>Pseudomonadati</taxon>
        <taxon>Pseudomonadota</taxon>
        <taxon>Gammaproteobacteria</taxon>
        <taxon>Pseudomonadales</taxon>
        <taxon>Marinobacteraceae</taxon>
        <taxon>Marinobacter</taxon>
    </lineage>
</organism>
<dbReference type="EMBL" id="BGZI01000015">
    <property type="protein sequence ID" value="GBO88729.1"/>
    <property type="molecule type" value="Genomic_DNA"/>
</dbReference>
<protein>
    <submittedName>
        <fullName evidence="1">Uncharacterized protein</fullName>
    </submittedName>
</protein>